<accession>A0A914PGB2</accession>
<evidence type="ECO:0000313" key="1">
    <source>
        <dbReference type="Proteomes" id="UP000887578"/>
    </source>
</evidence>
<reference evidence="2" key="1">
    <citation type="submission" date="2022-11" db="UniProtKB">
        <authorList>
            <consortium name="WormBaseParasite"/>
        </authorList>
    </citation>
    <scope>IDENTIFICATION</scope>
</reference>
<dbReference type="SUPFAM" id="SSF49599">
    <property type="entry name" value="TRAF domain-like"/>
    <property type="match status" value="1"/>
</dbReference>
<organism evidence="1 2">
    <name type="scientific">Panagrolaimus davidi</name>
    <dbReference type="NCBI Taxonomy" id="227884"/>
    <lineage>
        <taxon>Eukaryota</taxon>
        <taxon>Metazoa</taxon>
        <taxon>Ecdysozoa</taxon>
        <taxon>Nematoda</taxon>
        <taxon>Chromadorea</taxon>
        <taxon>Rhabditida</taxon>
        <taxon>Tylenchina</taxon>
        <taxon>Panagrolaimomorpha</taxon>
        <taxon>Panagrolaimoidea</taxon>
        <taxon>Panagrolaimidae</taxon>
        <taxon>Panagrolaimus</taxon>
    </lineage>
</organism>
<dbReference type="AlphaFoldDB" id="A0A914PGB2"/>
<sequence>MDTAVTQKLKCPIAIEFVIPEDKLNEAKNSRNGLFSEWFDASNIPGVEYCIGIYPNNPEHEGETWIHFAISSSEDKLNIDAVFNMTIKSANYVFKKHHIFEEEDCVEEKLCTTEELFDPAKRFIVDGEMTIYMEGIFFYLSINFYWIDYYSSRIFSNG</sequence>
<dbReference type="Proteomes" id="UP000887578">
    <property type="component" value="Unplaced"/>
</dbReference>
<proteinExistence type="predicted"/>
<keyword evidence="1" id="KW-1185">Reference proteome</keyword>
<evidence type="ECO:0000313" key="2">
    <source>
        <dbReference type="WBParaSite" id="PDA_v2.g1463.t1"/>
    </source>
</evidence>
<dbReference type="InterPro" id="IPR008974">
    <property type="entry name" value="TRAF-like"/>
</dbReference>
<protein>
    <submittedName>
        <fullName evidence="2">Uncharacterized protein</fullName>
    </submittedName>
</protein>
<name>A0A914PGB2_9BILA</name>
<dbReference type="WBParaSite" id="PDA_v2.g1463.t1">
    <property type="protein sequence ID" value="PDA_v2.g1463.t1"/>
    <property type="gene ID" value="PDA_v2.g1463"/>
</dbReference>
<dbReference type="Gene3D" id="2.60.210.10">
    <property type="entry name" value="Apoptosis, Tumor Necrosis Factor Receptor Associated Protein 2, Chain A"/>
    <property type="match status" value="1"/>
</dbReference>